<accession>A0A4R1QU45</accession>
<dbReference type="RefSeq" id="WP_132017141.1">
    <property type="nucleotide sequence ID" value="NZ_SLUN01000046.1"/>
</dbReference>
<organism evidence="1 2">
    <name type="scientific">Hydrogenispora ethanolica</name>
    <dbReference type="NCBI Taxonomy" id="1082276"/>
    <lineage>
        <taxon>Bacteria</taxon>
        <taxon>Bacillati</taxon>
        <taxon>Bacillota</taxon>
        <taxon>Hydrogenispora</taxon>
    </lineage>
</organism>
<dbReference type="Proteomes" id="UP000295008">
    <property type="component" value="Unassembled WGS sequence"/>
</dbReference>
<dbReference type="InterPro" id="IPR006059">
    <property type="entry name" value="SBP"/>
</dbReference>
<name>A0A4R1QU45_HYDET</name>
<keyword evidence="2" id="KW-1185">Reference proteome</keyword>
<dbReference type="EMBL" id="SLUN01000046">
    <property type="protein sequence ID" value="TCL57466.1"/>
    <property type="molecule type" value="Genomic_DNA"/>
</dbReference>
<dbReference type="AlphaFoldDB" id="A0A4R1QU45"/>
<dbReference type="CDD" id="cd14748">
    <property type="entry name" value="PBP2_UgpB"/>
    <property type="match status" value="1"/>
</dbReference>
<gene>
    <name evidence="1" type="ORF">EDC14_104626</name>
</gene>
<dbReference type="Pfam" id="PF13416">
    <property type="entry name" value="SBP_bac_8"/>
    <property type="match status" value="1"/>
</dbReference>
<dbReference type="InterPro" id="IPR050490">
    <property type="entry name" value="Bact_solute-bd_prot1"/>
</dbReference>
<proteinExistence type="predicted"/>
<evidence type="ECO:0000313" key="2">
    <source>
        <dbReference type="Proteomes" id="UP000295008"/>
    </source>
</evidence>
<sequence length="410" mass="46146">MKQKLLFIIALGVFVLLSGISLADSNVTTLNFWMPGQEPTIKATMESVLAKFEKENPNIKVNYAQIPWNEYPVKLNTAYSGGVAPDVMGVGWGQFGQLVSQNRFLPFDKNSAKLNTKDFYDVVLKEGSYRGRLYGLLLPEVRVFLYRKDYFKEAGLDPNKPPRNWQELQKYAIKLTKRNGSRVERAGLDIATQNGHQMFATMLWQLNGDLWDEDGQPLFNSKEGVQALTYLVNLKNKYNTIIPSDIQSLTGPVFMNGYAAMAYMQTQALPELEKKAGDKLGYALPIKQKSDTALVMGTFFTVSASTKNKEAATKLAEFLYSGDSLWDIYQGINFLPTRKSLEDRFVKDSPEKNRIFITALQNSRGFNKSPVFSEAQKILSLSLEQAYYGKKTPKQALDEAAAKIRAALKK</sequence>
<protein>
    <submittedName>
        <fullName evidence="1">Carbohydrate ABC transporter substrate-binding protein (CUT1 family)</fullName>
    </submittedName>
</protein>
<evidence type="ECO:0000313" key="1">
    <source>
        <dbReference type="EMBL" id="TCL57466.1"/>
    </source>
</evidence>
<dbReference type="SUPFAM" id="SSF53850">
    <property type="entry name" value="Periplasmic binding protein-like II"/>
    <property type="match status" value="1"/>
</dbReference>
<dbReference type="OrthoDB" id="9795467at2"/>
<dbReference type="PANTHER" id="PTHR43649:SF12">
    <property type="entry name" value="DIACETYLCHITOBIOSE BINDING PROTEIN DASA"/>
    <property type="match status" value="1"/>
</dbReference>
<comment type="caution">
    <text evidence="1">The sequence shown here is derived from an EMBL/GenBank/DDBJ whole genome shotgun (WGS) entry which is preliminary data.</text>
</comment>
<dbReference type="Gene3D" id="3.40.190.10">
    <property type="entry name" value="Periplasmic binding protein-like II"/>
    <property type="match status" value="1"/>
</dbReference>
<reference evidence="1 2" key="1">
    <citation type="submission" date="2019-03" db="EMBL/GenBank/DDBJ databases">
        <title>Genomic Encyclopedia of Type Strains, Phase IV (KMG-IV): sequencing the most valuable type-strain genomes for metagenomic binning, comparative biology and taxonomic classification.</title>
        <authorList>
            <person name="Goeker M."/>
        </authorList>
    </citation>
    <scope>NUCLEOTIDE SEQUENCE [LARGE SCALE GENOMIC DNA]</scope>
    <source>
        <strain evidence="1 2">LX-B</strain>
    </source>
</reference>
<dbReference type="PANTHER" id="PTHR43649">
    <property type="entry name" value="ARABINOSE-BINDING PROTEIN-RELATED"/>
    <property type="match status" value="1"/>
</dbReference>